<accession>A0AAD8QAR5</accession>
<evidence type="ECO:0000313" key="3">
    <source>
        <dbReference type="Proteomes" id="UP001230504"/>
    </source>
</evidence>
<feature type="compositionally biased region" description="Basic and acidic residues" evidence="1">
    <location>
        <begin position="148"/>
        <end position="178"/>
    </location>
</feature>
<sequence>MVKAAKLLPPDPRPWKAEPQSRRQRKEFEKETGGFDWGQALALGLIGATVVFGIDKSLRRTEERHEEEDRREERRRQRQRQSRSRPPRSSPSQAGWDRDRERDRDDRSFRDERSVRDDRSDMDYYDQDWDEREYKSVRDYAPPESEPPEPRMRMREGSARNGSIRDEREYFRAIDQSERGYGYGRRYDEHKRSRSNPASRSRDDW</sequence>
<dbReference type="RefSeq" id="XP_060418977.1">
    <property type="nucleotide sequence ID" value="XM_060563156.1"/>
</dbReference>
<feature type="compositionally biased region" description="Basic and acidic residues" evidence="1">
    <location>
        <begin position="13"/>
        <end position="33"/>
    </location>
</feature>
<evidence type="ECO:0000256" key="1">
    <source>
        <dbReference type="SAM" id="MobiDB-lite"/>
    </source>
</evidence>
<feature type="region of interest" description="Disordered" evidence="1">
    <location>
        <begin position="1"/>
        <end position="33"/>
    </location>
</feature>
<feature type="compositionally biased region" description="Basic and acidic residues" evidence="1">
    <location>
        <begin position="56"/>
        <end position="75"/>
    </location>
</feature>
<protein>
    <submittedName>
        <fullName evidence="2">Uncharacterized protein</fullName>
    </submittedName>
</protein>
<keyword evidence="3" id="KW-1185">Reference proteome</keyword>
<name>A0AAD8QAR5_9PEZI</name>
<feature type="compositionally biased region" description="Basic residues" evidence="1">
    <location>
        <begin position="76"/>
        <end position="86"/>
    </location>
</feature>
<comment type="caution">
    <text evidence="2">The sequence shown here is derived from an EMBL/GenBank/DDBJ whole genome shotgun (WGS) entry which is preliminary data.</text>
</comment>
<dbReference type="GeneID" id="85447396"/>
<feature type="compositionally biased region" description="Basic and acidic residues" evidence="1">
    <location>
        <begin position="96"/>
        <end position="122"/>
    </location>
</feature>
<evidence type="ECO:0000313" key="2">
    <source>
        <dbReference type="EMBL" id="KAK1598272.1"/>
    </source>
</evidence>
<gene>
    <name evidence="2" type="ORF">LY79DRAFT_666044</name>
</gene>
<reference evidence="2" key="1">
    <citation type="submission" date="2021-06" db="EMBL/GenBank/DDBJ databases">
        <title>Comparative genomics, transcriptomics and evolutionary studies reveal genomic signatures of adaptation to plant cell wall in hemibiotrophic fungi.</title>
        <authorList>
            <consortium name="DOE Joint Genome Institute"/>
            <person name="Baroncelli R."/>
            <person name="Diaz J.F."/>
            <person name="Benocci T."/>
            <person name="Peng M."/>
            <person name="Battaglia E."/>
            <person name="Haridas S."/>
            <person name="Andreopoulos W."/>
            <person name="Labutti K."/>
            <person name="Pangilinan J."/>
            <person name="Floch G.L."/>
            <person name="Makela M.R."/>
            <person name="Henrissat B."/>
            <person name="Grigoriev I.V."/>
            <person name="Crouch J.A."/>
            <person name="De Vries R.P."/>
            <person name="Sukno S.A."/>
            <person name="Thon M.R."/>
        </authorList>
    </citation>
    <scope>NUCLEOTIDE SEQUENCE</scope>
    <source>
        <strain evidence="2">CBS 125086</strain>
    </source>
</reference>
<dbReference type="EMBL" id="JAHLJV010000005">
    <property type="protein sequence ID" value="KAK1598272.1"/>
    <property type="molecule type" value="Genomic_DNA"/>
</dbReference>
<proteinExistence type="predicted"/>
<organism evidence="2 3">
    <name type="scientific">Colletotrichum navitas</name>
    <dbReference type="NCBI Taxonomy" id="681940"/>
    <lineage>
        <taxon>Eukaryota</taxon>
        <taxon>Fungi</taxon>
        <taxon>Dikarya</taxon>
        <taxon>Ascomycota</taxon>
        <taxon>Pezizomycotina</taxon>
        <taxon>Sordariomycetes</taxon>
        <taxon>Hypocreomycetidae</taxon>
        <taxon>Glomerellales</taxon>
        <taxon>Glomerellaceae</taxon>
        <taxon>Colletotrichum</taxon>
        <taxon>Colletotrichum graminicola species complex</taxon>
    </lineage>
</organism>
<dbReference type="Proteomes" id="UP001230504">
    <property type="component" value="Unassembled WGS sequence"/>
</dbReference>
<dbReference type="AlphaFoldDB" id="A0AAD8QAR5"/>
<feature type="region of interest" description="Disordered" evidence="1">
    <location>
        <begin position="54"/>
        <end position="205"/>
    </location>
</feature>